<keyword evidence="3" id="KW-1185">Reference proteome</keyword>
<dbReference type="EMBL" id="OZ075121">
    <property type="protein sequence ID" value="CAL4898525.1"/>
    <property type="molecule type" value="Genomic_DNA"/>
</dbReference>
<accession>A0ABC8VX67</accession>
<feature type="chain" id="PRO_5044806078" evidence="1">
    <location>
        <begin position="26"/>
        <end position="168"/>
    </location>
</feature>
<sequence length="168" mass="17607">MASSKQSLALLLAVLAAAAAAPASAAAGVPACGQVRKITVQNLCNHDLPLTLSLEAGSHELFAPGFVLRRGTHVSFPVCSWAGRLAAAGGAQARRRRRRRVVQRDLHPAGARHRRAARGPARGGGRLLGHCPAVGCGAGHGRCARETAAGSDCRNVDEIKIIYFDHRQ</sequence>
<organism evidence="2 3">
    <name type="scientific">Urochloa decumbens</name>
    <dbReference type="NCBI Taxonomy" id="240449"/>
    <lineage>
        <taxon>Eukaryota</taxon>
        <taxon>Viridiplantae</taxon>
        <taxon>Streptophyta</taxon>
        <taxon>Embryophyta</taxon>
        <taxon>Tracheophyta</taxon>
        <taxon>Spermatophyta</taxon>
        <taxon>Magnoliopsida</taxon>
        <taxon>Liliopsida</taxon>
        <taxon>Poales</taxon>
        <taxon>Poaceae</taxon>
        <taxon>PACMAD clade</taxon>
        <taxon>Panicoideae</taxon>
        <taxon>Panicodae</taxon>
        <taxon>Paniceae</taxon>
        <taxon>Melinidinae</taxon>
        <taxon>Urochloa</taxon>
    </lineage>
</organism>
<evidence type="ECO:0000313" key="2">
    <source>
        <dbReference type="EMBL" id="CAL4898525.1"/>
    </source>
</evidence>
<proteinExistence type="predicted"/>
<evidence type="ECO:0000256" key="1">
    <source>
        <dbReference type="SAM" id="SignalP"/>
    </source>
</evidence>
<dbReference type="Proteomes" id="UP001497457">
    <property type="component" value="Chromosome 11b"/>
</dbReference>
<keyword evidence="1" id="KW-0732">Signal</keyword>
<feature type="signal peptide" evidence="1">
    <location>
        <begin position="1"/>
        <end position="25"/>
    </location>
</feature>
<dbReference type="AlphaFoldDB" id="A0ABC8VX67"/>
<protein>
    <submittedName>
        <fullName evidence="2">Uncharacterized protein</fullName>
    </submittedName>
</protein>
<name>A0ABC8VX67_9POAL</name>
<evidence type="ECO:0000313" key="3">
    <source>
        <dbReference type="Proteomes" id="UP001497457"/>
    </source>
</evidence>
<reference evidence="2" key="1">
    <citation type="submission" date="2024-10" db="EMBL/GenBank/DDBJ databases">
        <authorList>
            <person name="Ryan C."/>
        </authorList>
    </citation>
    <scope>NUCLEOTIDE SEQUENCE [LARGE SCALE GENOMIC DNA]</scope>
</reference>
<gene>
    <name evidence="2" type="ORF">URODEC1_LOCUS7790</name>
</gene>